<comment type="caution">
    <text evidence="1">The sequence shown here is derived from an EMBL/GenBank/DDBJ whole genome shotgun (WGS) entry which is preliminary data.</text>
</comment>
<dbReference type="RefSeq" id="WP_096650079.1">
    <property type="nucleotide sequence ID" value="NZ_NWUX01000001.1"/>
</dbReference>
<evidence type="ECO:0000313" key="2">
    <source>
        <dbReference type="Proteomes" id="UP000218677"/>
    </source>
</evidence>
<dbReference type="AlphaFoldDB" id="A0A2A4HUB2"/>
<organism evidence="1 2">
    <name type="scientific">Vreelandella nigrificans</name>
    <dbReference type="NCBI Taxonomy" id="2042704"/>
    <lineage>
        <taxon>Bacteria</taxon>
        <taxon>Pseudomonadati</taxon>
        <taxon>Pseudomonadota</taxon>
        <taxon>Gammaproteobacteria</taxon>
        <taxon>Oceanospirillales</taxon>
        <taxon>Halomonadaceae</taxon>
        <taxon>Vreelandella</taxon>
    </lineage>
</organism>
<gene>
    <name evidence="1" type="ORF">CPA45_02750</name>
</gene>
<sequence length="82" mass="8795">MNHTQTHAQDIQDMMAAVYGLADLLEQSCSNEGSEDETQVIGRFHRGCVVTAIKHLANHASSLTDIIQEQETRKAAGAGGDA</sequence>
<protein>
    <submittedName>
        <fullName evidence="1">Uncharacterized protein</fullName>
    </submittedName>
</protein>
<name>A0A2A4HUB2_9GAMM</name>
<evidence type="ECO:0000313" key="1">
    <source>
        <dbReference type="EMBL" id="PCF97661.1"/>
    </source>
</evidence>
<keyword evidence="2" id="KW-1185">Reference proteome</keyword>
<reference evidence="2" key="1">
    <citation type="submission" date="2017-09" db="EMBL/GenBank/DDBJ databases">
        <authorList>
            <person name="Cho G.-S."/>
            <person name="Oguntoyinbo F.A."/>
            <person name="Cnockaert M."/>
            <person name="Kabisch J."/>
            <person name="Neve H."/>
            <person name="Bockelmann W."/>
            <person name="Wenning M."/>
            <person name="Franz C.M."/>
            <person name="Vandamme P."/>
        </authorList>
    </citation>
    <scope>NUCLEOTIDE SEQUENCE [LARGE SCALE GENOMIC DNA]</scope>
    <source>
        <strain evidence="2">MBT G8648</strain>
    </source>
</reference>
<accession>A0A2A4HUB2</accession>
<dbReference type="Proteomes" id="UP000218677">
    <property type="component" value="Unassembled WGS sequence"/>
</dbReference>
<proteinExistence type="predicted"/>
<dbReference type="OrthoDB" id="6169235at2"/>
<dbReference type="EMBL" id="NWUX01000001">
    <property type="protein sequence ID" value="PCF97661.1"/>
    <property type="molecule type" value="Genomic_DNA"/>
</dbReference>